<proteinExistence type="predicted"/>
<sequence>MNLQTVSNNIEFFLNDKYVSAIMAIVLIVYSGVVAPKLPASVARYLHNDIARLVAFFLIAYLATKNAVVALVAAIAVIATLQAVNYHRINGAEHMTNSGSQWTWVGLFKDTTNRALPVNLGAVNINNTVAECAGKSKNYKYFAIQNNNECWAGNSGYNKHGSVQETNARMRTQGGILVNAVYEHNVISPAAQQINNAFGGAIAPTHPTQSVATAIGATITQPHPIQSTQTVATQPHPVSVTPPHSVSIAQPQPHPVNNTQVAANIPPVNNTHIGVAANTNAVNTVVVPHNTPIPDSVVVQMNDRNGNMSHELSCHWQ</sequence>
<keyword evidence="1" id="KW-0812">Transmembrane</keyword>
<gene>
    <name evidence="2" type="ORF">Faunusvirus6_6</name>
</gene>
<evidence type="ECO:0000256" key="1">
    <source>
        <dbReference type="SAM" id="Phobius"/>
    </source>
</evidence>
<reference evidence="2" key="1">
    <citation type="submission" date="2018-10" db="EMBL/GenBank/DDBJ databases">
        <title>Hidden diversity of soil giant viruses.</title>
        <authorList>
            <person name="Schulz F."/>
            <person name="Alteio L."/>
            <person name="Goudeau D."/>
            <person name="Ryan E.M."/>
            <person name="Malmstrom R.R."/>
            <person name="Blanchard J."/>
            <person name="Woyke T."/>
        </authorList>
    </citation>
    <scope>NUCLEOTIDE SEQUENCE</scope>
    <source>
        <strain evidence="2">FNV1</strain>
    </source>
</reference>
<keyword evidence="1" id="KW-0472">Membrane</keyword>
<keyword evidence="1" id="KW-1133">Transmembrane helix</keyword>
<organism evidence="2">
    <name type="scientific">Faunusvirus sp</name>
    <dbReference type="NCBI Taxonomy" id="2487766"/>
    <lineage>
        <taxon>Viruses</taxon>
        <taxon>Varidnaviria</taxon>
        <taxon>Bamfordvirae</taxon>
        <taxon>Nucleocytoviricota</taxon>
        <taxon>Megaviricetes</taxon>
        <taxon>Imitervirales</taxon>
        <taxon>Mimiviridae</taxon>
    </lineage>
</organism>
<feature type="transmembrane region" description="Helical" evidence="1">
    <location>
        <begin position="18"/>
        <end position="38"/>
    </location>
</feature>
<feature type="transmembrane region" description="Helical" evidence="1">
    <location>
        <begin position="50"/>
        <end position="79"/>
    </location>
</feature>
<name>A0A3G4ZWE4_9VIRU</name>
<accession>A0A3G4ZWE4</accession>
<evidence type="ECO:0000313" key="2">
    <source>
        <dbReference type="EMBL" id="AYV79228.1"/>
    </source>
</evidence>
<protein>
    <submittedName>
        <fullName evidence="2">Uncharacterized protein</fullName>
    </submittedName>
</protein>
<dbReference type="EMBL" id="MK072137">
    <property type="protein sequence ID" value="AYV79228.1"/>
    <property type="molecule type" value="Genomic_DNA"/>
</dbReference>